<keyword evidence="9" id="KW-1185">Reference proteome</keyword>
<dbReference type="SUPFAM" id="SSF53335">
    <property type="entry name" value="S-adenosyl-L-methionine-dependent methyltransferases"/>
    <property type="match status" value="1"/>
</dbReference>
<dbReference type="EMBL" id="FRBH01000009">
    <property type="protein sequence ID" value="SHL42887.1"/>
    <property type="molecule type" value="Genomic_DNA"/>
</dbReference>
<feature type="domain" description="Methyltransferase type 11" evidence="5">
    <location>
        <begin position="53"/>
        <end position="150"/>
    </location>
</feature>
<dbReference type="RefSeq" id="WP_072932970.1">
    <property type="nucleotide sequence ID" value="NZ_BMFL01000003.1"/>
</dbReference>
<dbReference type="Proteomes" id="UP000184120">
    <property type="component" value="Unassembled WGS sequence"/>
</dbReference>
<evidence type="ECO:0000259" key="5">
    <source>
        <dbReference type="Pfam" id="PF08241"/>
    </source>
</evidence>
<comment type="pathway">
    <text evidence="1">Lipid metabolism.</text>
</comment>
<reference evidence="9" key="4">
    <citation type="journal article" date="2019" name="Int. J. Syst. Evol. Microbiol.">
        <title>The Global Catalogue of Microorganisms (GCM) 10K type strain sequencing project: providing services to taxonomists for standard genome sequencing and annotation.</title>
        <authorList>
            <consortium name="The Broad Institute Genomics Platform"/>
            <consortium name="The Broad Institute Genome Sequencing Center for Infectious Disease"/>
            <person name="Wu L."/>
            <person name="Ma J."/>
        </authorList>
    </citation>
    <scope>NUCLEOTIDE SEQUENCE [LARGE SCALE GENOMIC DNA]</scope>
    <source>
        <strain evidence="9">CGMCC 1.12707</strain>
    </source>
</reference>
<dbReference type="Proteomes" id="UP000650994">
    <property type="component" value="Unassembled WGS sequence"/>
</dbReference>
<evidence type="ECO:0000313" key="6">
    <source>
        <dbReference type="EMBL" id="GGE90484.1"/>
    </source>
</evidence>
<dbReference type="GO" id="GO:0008757">
    <property type="term" value="F:S-adenosylmethionine-dependent methyltransferase activity"/>
    <property type="evidence" value="ECO:0007669"/>
    <property type="project" value="InterPro"/>
</dbReference>
<dbReference type="Pfam" id="PF08241">
    <property type="entry name" value="Methyltransf_11"/>
    <property type="match status" value="1"/>
</dbReference>
<keyword evidence="2 7" id="KW-0489">Methyltransferase</keyword>
<sequence length="217" mass="25297">MEKMIDLEDLAKQLSCPDGENGIAVGEIMNESNIGMTKSAIDNLQLKDREQILELGHGNCKHLPYVLKQANDLEYIGLELSQTMKNSAILNNSDHLNSNVRFELIRDERIQFYEKRFDKIFTVNTIYFWKEPEFFLNEIYRVLRFNGKFSLAFAKKEFMETLPFTQFGFNLYTEVEVIKLLKSAKFAIENIETITENVLSKNGEMVEREFIVIVTKK</sequence>
<keyword evidence="7" id="KW-0830">Ubiquinone</keyword>
<dbReference type="InterPro" id="IPR013216">
    <property type="entry name" value="Methyltransf_11"/>
</dbReference>
<evidence type="ECO:0000256" key="1">
    <source>
        <dbReference type="ARBA" id="ARBA00005189"/>
    </source>
</evidence>
<reference evidence="7" key="2">
    <citation type="submission" date="2016-11" db="EMBL/GenBank/DDBJ databases">
        <authorList>
            <person name="Jaros S."/>
            <person name="Januszkiewicz K."/>
            <person name="Wedrychowicz H."/>
        </authorList>
    </citation>
    <scope>NUCLEOTIDE SEQUENCE [LARGE SCALE GENOMIC DNA]</scope>
    <source>
        <strain evidence="7">DSM 27989</strain>
    </source>
</reference>
<reference evidence="6" key="1">
    <citation type="journal article" date="2014" name="Int. J. Syst. Evol. Microbiol.">
        <title>Complete genome of a new Firmicutes species belonging to the dominant human colonic microbiota ('Ruminococcus bicirculans') reveals two chromosomes and a selective capacity to utilize plant glucans.</title>
        <authorList>
            <consortium name="NISC Comparative Sequencing Program"/>
            <person name="Wegmann U."/>
            <person name="Louis P."/>
            <person name="Goesmann A."/>
            <person name="Henrissat B."/>
            <person name="Duncan S.H."/>
            <person name="Flint H.J."/>
        </authorList>
    </citation>
    <scope>NUCLEOTIDE SEQUENCE</scope>
    <source>
        <strain evidence="6">CGMCC 1.12707</strain>
    </source>
</reference>
<evidence type="ECO:0000313" key="7">
    <source>
        <dbReference type="EMBL" id="SHL42887.1"/>
    </source>
</evidence>
<reference evidence="6" key="5">
    <citation type="submission" date="2024-05" db="EMBL/GenBank/DDBJ databases">
        <authorList>
            <person name="Sun Q."/>
            <person name="Zhou Y."/>
        </authorList>
    </citation>
    <scope>NUCLEOTIDE SEQUENCE</scope>
    <source>
        <strain evidence="6">CGMCC 1.12707</strain>
    </source>
</reference>
<evidence type="ECO:0000256" key="2">
    <source>
        <dbReference type="ARBA" id="ARBA00022603"/>
    </source>
</evidence>
<dbReference type="EMBL" id="BMFL01000003">
    <property type="protein sequence ID" value="GGE90484.1"/>
    <property type="molecule type" value="Genomic_DNA"/>
</dbReference>
<evidence type="ECO:0000256" key="4">
    <source>
        <dbReference type="ARBA" id="ARBA00025707"/>
    </source>
</evidence>
<proteinExistence type="predicted"/>
<name>A0A1M7AJQ3_9FLAO</name>
<reference evidence="8" key="3">
    <citation type="submission" date="2016-11" db="EMBL/GenBank/DDBJ databases">
        <authorList>
            <person name="Varghese N."/>
            <person name="Submissions S."/>
        </authorList>
    </citation>
    <scope>NUCLEOTIDE SEQUENCE [LARGE SCALE GENOMIC DNA]</scope>
    <source>
        <strain evidence="8">DSM 27989</strain>
    </source>
</reference>
<dbReference type="OrthoDB" id="9770553at2"/>
<dbReference type="STRING" id="1434701.SAMN05443634_10959"/>
<dbReference type="PANTHER" id="PTHR44307">
    <property type="entry name" value="PHOSPHOETHANOLAMINE METHYLTRANSFERASE"/>
    <property type="match status" value="1"/>
</dbReference>
<dbReference type="InterPro" id="IPR029063">
    <property type="entry name" value="SAM-dependent_MTases_sf"/>
</dbReference>
<dbReference type="CDD" id="cd02440">
    <property type="entry name" value="AdoMet_MTases"/>
    <property type="match status" value="1"/>
</dbReference>
<evidence type="ECO:0000313" key="8">
    <source>
        <dbReference type="Proteomes" id="UP000184120"/>
    </source>
</evidence>
<dbReference type="AlphaFoldDB" id="A0A1M7AJQ3"/>
<dbReference type="Gene3D" id="3.40.50.150">
    <property type="entry name" value="Vaccinia Virus protein VP39"/>
    <property type="match status" value="1"/>
</dbReference>
<gene>
    <name evidence="6" type="ORF">GCM10010984_05270</name>
    <name evidence="7" type="ORF">SAMN05443634_10959</name>
</gene>
<organism evidence="7 8">
    <name type="scientific">Chishuiella changwenlii</name>
    <dbReference type="NCBI Taxonomy" id="1434701"/>
    <lineage>
        <taxon>Bacteria</taxon>
        <taxon>Pseudomonadati</taxon>
        <taxon>Bacteroidota</taxon>
        <taxon>Flavobacteriia</taxon>
        <taxon>Flavobacteriales</taxon>
        <taxon>Weeksellaceae</taxon>
        <taxon>Chishuiella</taxon>
    </lineage>
</organism>
<evidence type="ECO:0000313" key="9">
    <source>
        <dbReference type="Proteomes" id="UP000650994"/>
    </source>
</evidence>
<dbReference type="GO" id="GO:0032259">
    <property type="term" value="P:methylation"/>
    <property type="evidence" value="ECO:0007669"/>
    <property type="project" value="UniProtKB-KW"/>
</dbReference>
<dbReference type="PANTHER" id="PTHR44307:SF2">
    <property type="entry name" value="PHOSPHOETHANOLAMINE METHYLTRANSFERASE ISOFORM X1"/>
    <property type="match status" value="1"/>
</dbReference>
<comment type="pathway">
    <text evidence="4">Phospholipid metabolism.</text>
</comment>
<evidence type="ECO:0000256" key="3">
    <source>
        <dbReference type="ARBA" id="ARBA00022679"/>
    </source>
</evidence>
<protein>
    <submittedName>
        <fullName evidence="6">Methyltransferase</fullName>
    </submittedName>
    <submittedName>
        <fullName evidence="7">Ubiquinone/menaquinone biosynthesis C-methylase UbiE</fullName>
    </submittedName>
</protein>
<keyword evidence="3" id="KW-0808">Transferase</keyword>
<accession>A0A1M7AJQ3</accession>